<name>A0A5N5T9N2_9CRUS</name>
<organism evidence="6 7">
    <name type="scientific">Armadillidium nasatum</name>
    <dbReference type="NCBI Taxonomy" id="96803"/>
    <lineage>
        <taxon>Eukaryota</taxon>
        <taxon>Metazoa</taxon>
        <taxon>Ecdysozoa</taxon>
        <taxon>Arthropoda</taxon>
        <taxon>Crustacea</taxon>
        <taxon>Multicrustacea</taxon>
        <taxon>Malacostraca</taxon>
        <taxon>Eumalacostraca</taxon>
        <taxon>Peracarida</taxon>
        <taxon>Isopoda</taxon>
        <taxon>Oniscidea</taxon>
        <taxon>Crinocheta</taxon>
        <taxon>Armadillidiidae</taxon>
        <taxon>Armadillidium</taxon>
    </lineage>
</organism>
<keyword evidence="2" id="KW-0378">Hydrolase</keyword>
<keyword evidence="3" id="KW-0269">Exonuclease</keyword>
<evidence type="ECO:0000256" key="4">
    <source>
        <dbReference type="SAM" id="MobiDB-lite"/>
    </source>
</evidence>
<gene>
    <name evidence="6" type="primary">ERI3</name>
    <name evidence="6" type="ORF">Anas_02325</name>
</gene>
<evidence type="ECO:0000313" key="6">
    <source>
        <dbReference type="EMBL" id="KAB7503344.1"/>
    </source>
</evidence>
<dbReference type="Gene3D" id="3.30.420.10">
    <property type="entry name" value="Ribonuclease H-like superfamily/Ribonuclease H"/>
    <property type="match status" value="1"/>
</dbReference>
<keyword evidence="1" id="KW-0540">Nuclease</keyword>
<evidence type="ECO:0000313" key="7">
    <source>
        <dbReference type="Proteomes" id="UP000326759"/>
    </source>
</evidence>
<keyword evidence="7" id="KW-1185">Reference proteome</keyword>
<dbReference type="AlphaFoldDB" id="A0A5N5T9N2"/>
<dbReference type="InterPro" id="IPR051274">
    <property type="entry name" value="3-5_Exoribonuclease"/>
</dbReference>
<dbReference type="CDD" id="cd06133">
    <property type="entry name" value="ERI-1_3'hExo_like"/>
    <property type="match status" value="1"/>
</dbReference>
<dbReference type="InterPro" id="IPR012337">
    <property type="entry name" value="RNaseH-like_sf"/>
</dbReference>
<evidence type="ECO:0000256" key="2">
    <source>
        <dbReference type="ARBA" id="ARBA00022801"/>
    </source>
</evidence>
<evidence type="ECO:0000256" key="3">
    <source>
        <dbReference type="ARBA" id="ARBA00022839"/>
    </source>
</evidence>
<dbReference type="Pfam" id="PF00929">
    <property type="entry name" value="RNase_T"/>
    <property type="match status" value="1"/>
</dbReference>
<feature type="domain" description="Exonuclease" evidence="5">
    <location>
        <begin position="64"/>
        <end position="246"/>
    </location>
</feature>
<dbReference type="SUPFAM" id="SSF53098">
    <property type="entry name" value="Ribonuclease H-like"/>
    <property type="match status" value="1"/>
</dbReference>
<dbReference type="PANTHER" id="PTHR23044:SF61">
    <property type="entry name" value="3'-5' EXORIBONUCLEASE 1-RELATED"/>
    <property type="match status" value="1"/>
</dbReference>
<protein>
    <submittedName>
        <fullName evidence="6">ERI1 exoribonuclease 3</fullName>
    </submittedName>
</protein>
<reference evidence="6 7" key="1">
    <citation type="journal article" date="2019" name="PLoS Biol.">
        <title>Sex chromosomes control vertical transmission of feminizing Wolbachia symbionts in an isopod.</title>
        <authorList>
            <person name="Becking T."/>
            <person name="Chebbi M.A."/>
            <person name="Giraud I."/>
            <person name="Moumen B."/>
            <person name="Laverre T."/>
            <person name="Caubet Y."/>
            <person name="Peccoud J."/>
            <person name="Gilbert C."/>
            <person name="Cordaux R."/>
        </authorList>
    </citation>
    <scope>NUCLEOTIDE SEQUENCE [LARGE SCALE GENOMIC DNA]</scope>
    <source>
        <strain evidence="6">ANa2</strain>
        <tissue evidence="6">Whole body excluding digestive tract and cuticle</tissue>
    </source>
</reference>
<feature type="compositionally biased region" description="Basic residues" evidence="4">
    <location>
        <begin position="400"/>
        <end position="418"/>
    </location>
</feature>
<feature type="region of interest" description="Disordered" evidence="4">
    <location>
        <begin position="400"/>
        <end position="425"/>
    </location>
</feature>
<dbReference type="GO" id="GO:0000175">
    <property type="term" value="F:3'-5'-RNA exonuclease activity"/>
    <property type="evidence" value="ECO:0007669"/>
    <property type="project" value="InterPro"/>
</dbReference>
<dbReference type="EMBL" id="SEYY01005321">
    <property type="protein sequence ID" value="KAB7503344.1"/>
    <property type="molecule type" value="Genomic_DNA"/>
</dbReference>
<accession>A0A5N5T9N2</accession>
<evidence type="ECO:0000259" key="5">
    <source>
        <dbReference type="SMART" id="SM00479"/>
    </source>
</evidence>
<dbReference type="PANTHER" id="PTHR23044">
    <property type="entry name" value="3'-5' EXONUCLEASE ERI1-RELATED"/>
    <property type="match status" value="1"/>
</dbReference>
<feature type="region of interest" description="Disordered" evidence="4">
    <location>
        <begin position="276"/>
        <end position="305"/>
    </location>
</feature>
<dbReference type="InterPro" id="IPR013520">
    <property type="entry name" value="Ribonucl_H"/>
</dbReference>
<sequence length="425" mass="48889">MNSEYFYTHTPCHYFEFIYFYTFKFRPIVNVLVKETFMFRIHSNLRVISRQSHKLKMPAQNYDSFLVLDFEATCQEGTRISRPEIIEFPVLKVDGRTFDVTEKFHSYVRPVLNPQLTDFCTKLTGITQEMVESSDTFPTVFGSFQTWLLEKVGPKERFLFVTCGDWDLKSMLPDQCKRECIVLPPYFNTWMNIKKAYAHVTGVFTKGMLTMLNDLKLEHIGRHHSGIDDCTNIVSILKALNDMGCVFRPTAGDSRHGPPPPPQLASYAGSFPSSNSAKTCNYDPPEKSSLYPSLNSGDMPVDGAPGQPDFQAIILDLKENLFSKRFKPRDQEELQTLCASGKYLHLMEPEDRRLVESRLRYFYIILVHGRKVAEKDSQTLSTETVGIRVDPSLLHHSLRHKDKTSSKYHHHHHKSHKYSKGDGPC</sequence>
<proteinExistence type="predicted"/>
<dbReference type="Proteomes" id="UP000326759">
    <property type="component" value="Unassembled WGS sequence"/>
</dbReference>
<dbReference type="SMART" id="SM00479">
    <property type="entry name" value="EXOIII"/>
    <property type="match status" value="1"/>
</dbReference>
<comment type="caution">
    <text evidence="6">The sequence shown here is derived from an EMBL/GenBank/DDBJ whole genome shotgun (WGS) entry which is preliminary data.</text>
</comment>
<dbReference type="InterPro" id="IPR047201">
    <property type="entry name" value="ERI-1_3'hExo-like"/>
</dbReference>
<dbReference type="OrthoDB" id="448399at2759"/>
<dbReference type="GO" id="GO:0003676">
    <property type="term" value="F:nucleic acid binding"/>
    <property type="evidence" value="ECO:0007669"/>
    <property type="project" value="InterPro"/>
</dbReference>
<evidence type="ECO:0000256" key="1">
    <source>
        <dbReference type="ARBA" id="ARBA00022722"/>
    </source>
</evidence>
<dbReference type="InterPro" id="IPR036397">
    <property type="entry name" value="RNaseH_sf"/>
</dbReference>